<dbReference type="PANTHER" id="PTHR43628">
    <property type="entry name" value="ACTIVATOR OF C KINASE PROTEIN 1-RELATED"/>
    <property type="match status" value="1"/>
</dbReference>
<dbReference type="SUPFAM" id="SSF56112">
    <property type="entry name" value="Protein kinase-like (PK-like)"/>
    <property type="match status" value="1"/>
</dbReference>
<feature type="domain" description="Protein kinase" evidence="1">
    <location>
        <begin position="231"/>
        <end position="483"/>
    </location>
</feature>
<dbReference type="InterPro" id="IPR052945">
    <property type="entry name" value="Mitotic_Regulator"/>
</dbReference>
<sequence>MNILEQLKLIDTTPVEFSGKEFFTDERLSKQFYAKIISQYDFYIFIREDLYANILKIKFEDLSRKTIKFVTFSFSKEENNQYLSFCLENDCFIFSIDDLNHLNDFLLILAKQKVHFISSNMSDYEKIQAIISQMNEENFFNSNKKRIIDTTNLFFPNELEINAINEETNHLMSKIGINLLKFPVFRLTKEAISTFSIRKFYFRTSFFENPIFFEYKLKSNNELQEFKNNDFISLRKIANNIELVLYKETNQLFVQKYFKFPFFEDFKEEMYRQINKMNRFVKCFGYIKRENNVVESLIIEFMSGKTVQEKIEGMKKEEDDDDFIKKYKISFQLIEELKMLHSKNIIHRDLKPDNLFINHDSLVFIGDFDSSRFVSSENYLYSSDIGSITYSSPELINSEPYSKSTDIYSYGLLLYFIFTGKEPYQSMTYQKIIDLKNDKKFSHFEEEIPDESIQRIYSKCQKFKPEERPNEDEIIKDFINISIERCMKYKPKFLFYLIEQQKVTFEEIISLYKRRGIDVPNVCQLLYHIMTPLFCDHEITEKQFNPIMKFLANLANKNQTDAQLILGKMYINGGFVSNDLNNIFKYMKFSENNEISYDHDIFKKVTYGSKFISQNPEKGFHYVTLAADGNNQYAQFYLGSNYFKSYYLQPNVNKAIHYLTLSADQNNINAIFYLALIYLSSDKVPRDINKGIHYLTIATSQRNPLLDHFVNLFNYQGEDYMNNNESFSSKKYYNLGLYHYEEGDIMKAIQFLTLSSNQNNADAQNILGLIYLFDQHIPHDINRAIYYFTLSANQNNSNSQFYLGYLYFDDKFIPKDINKSLYYLFQSANQNNFKACFLLGLIYSSDQYFMKDNSKAIFYFTLAANQNEPNSQYRLALFYLEGIHVKQDVKKAIRYFTLSANQKNEQSCLALGTIYLENTFVFQDINKSIYYLTIAADNYNVDSQYILGDIYYSGFLIRRDINKAIHYWKEASSLGDSKSKNNLGLIYKNGFGVKKNIYNTIECLNEAIKKTKDNYSIYNLARIFYFGIDVKRNIQESIVLLNQIDDEGFIPSQLLSFLINSKENNSSNSISVAYNDFPVIVLSGKDSPSEKILYDFLNKYDLFHSFVENPIHNFFKNLLSAFNHESFKERKKKDNRKDINEFFYQGFYS</sequence>
<dbReference type="Gene3D" id="1.25.40.10">
    <property type="entry name" value="Tetratricopeptide repeat domain"/>
    <property type="match status" value="3"/>
</dbReference>
<dbReference type="Pfam" id="PF00069">
    <property type="entry name" value="Pkinase"/>
    <property type="match status" value="1"/>
</dbReference>
<protein>
    <recommendedName>
        <fullName evidence="1">Protein kinase domain-containing protein</fullName>
    </recommendedName>
</protein>
<dbReference type="EMBL" id="JAPFFF010000075">
    <property type="protein sequence ID" value="KAK8835768.1"/>
    <property type="molecule type" value="Genomic_DNA"/>
</dbReference>
<proteinExistence type="predicted"/>
<comment type="caution">
    <text evidence="2">The sequence shown here is derived from an EMBL/GenBank/DDBJ whole genome shotgun (WGS) entry which is preliminary data.</text>
</comment>
<gene>
    <name evidence="2" type="ORF">M9Y10_040588</name>
</gene>
<dbReference type="SUPFAM" id="SSF81901">
    <property type="entry name" value="HCP-like"/>
    <property type="match status" value="3"/>
</dbReference>
<dbReference type="PANTHER" id="PTHR43628:SF1">
    <property type="entry name" value="CHITIN SYNTHASE REGULATORY FACTOR 2-RELATED"/>
    <property type="match status" value="1"/>
</dbReference>
<name>A0ABR2GP87_9EUKA</name>
<keyword evidence="3" id="KW-1185">Reference proteome</keyword>
<organism evidence="2 3">
    <name type="scientific">Tritrichomonas musculus</name>
    <dbReference type="NCBI Taxonomy" id="1915356"/>
    <lineage>
        <taxon>Eukaryota</taxon>
        <taxon>Metamonada</taxon>
        <taxon>Parabasalia</taxon>
        <taxon>Tritrichomonadida</taxon>
        <taxon>Tritrichomonadidae</taxon>
        <taxon>Tritrichomonas</taxon>
    </lineage>
</organism>
<dbReference type="InterPro" id="IPR006597">
    <property type="entry name" value="Sel1-like"/>
</dbReference>
<dbReference type="Pfam" id="PF08238">
    <property type="entry name" value="Sel1"/>
    <property type="match status" value="12"/>
</dbReference>
<evidence type="ECO:0000259" key="1">
    <source>
        <dbReference type="PROSITE" id="PS50011"/>
    </source>
</evidence>
<dbReference type="PROSITE" id="PS50011">
    <property type="entry name" value="PROTEIN_KINASE_DOM"/>
    <property type="match status" value="1"/>
</dbReference>
<dbReference type="PROSITE" id="PS00108">
    <property type="entry name" value="PROTEIN_KINASE_ST"/>
    <property type="match status" value="1"/>
</dbReference>
<dbReference type="SMART" id="SM00220">
    <property type="entry name" value="S_TKc"/>
    <property type="match status" value="1"/>
</dbReference>
<reference evidence="2 3" key="1">
    <citation type="submission" date="2024-04" db="EMBL/GenBank/DDBJ databases">
        <title>Tritrichomonas musculus Genome.</title>
        <authorList>
            <person name="Alves-Ferreira E."/>
            <person name="Grigg M."/>
            <person name="Lorenzi H."/>
            <person name="Galac M."/>
        </authorList>
    </citation>
    <scope>NUCLEOTIDE SEQUENCE [LARGE SCALE GENOMIC DNA]</scope>
    <source>
        <strain evidence="2 3">EAF2021</strain>
    </source>
</reference>
<evidence type="ECO:0000313" key="3">
    <source>
        <dbReference type="Proteomes" id="UP001470230"/>
    </source>
</evidence>
<dbReference type="Proteomes" id="UP001470230">
    <property type="component" value="Unassembled WGS sequence"/>
</dbReference>
<dbReference type="SMART" id="SM00671">
    <property type="entry name" value="SEL1"/>
    <property type="match status" value="12"/>
</dbReference>
<evidence type="ECO:0000313" key="2">
    <source>
        <dbReference type="EMBL" id="KAK8835768.1"/>
    </source>
</evidence>
<dbReference type="InterPro" id="IPR011990">
    <property type="entry name" value="TPR-like_helical_dom_sf"/>
</dbReference>
<dbReference type="InterPro" id="IPR000719">
    <property type="entry name" value="Prot_kinase_dom"/>
</dbReference>
<dbReference type="InterPro" id="IPR011009">
    <property type="entry name" value="Kinase-like_dom_sf"/>
</dbReference>
<dbReference type="InterPro" id="IPR008271">
    <property type="entry name" value="Ser/Thr_kinase_AS"/>
</dbReference>
<accession>A0ABR2GP87</accession>
<dbReference type="Gene3D" id="1.10.510.10">
    <property type="entry name" value="Transferase(Phosphotransferase) domain 1"/>
    <property type="match status" value="1"/>
</dbReference>